<reference evidence="2 3" key="1">
    <citation type="submission" date="2016-01" db="EMBL/GenBank/DDBJ databases">
        <authorList>
            <person name="McClelland M."/>
            <person name="Jain A."/>
            <person name="Saraogi P."/>
            <person name="Mendelson R."/>
            <person name="Westerman R."/>
            <person name="SanMiguel P."/>
            <person name="Csonka L."/>
        </authorList>
    </citation>
    <scope>NUCLEOTIDE SEQUENCE [LARGE SCALE GENOMIC DNA]</scope>
    <source>
        <strain evidence="2 3">R-53146</strain>
    </source>
</reference>
<feature type="chain" id="PRO_5007049806" evidence="1">
    <location>
        <begin position="19"/>
        <end position="139"/>
    </location>
</feature>
<keyword evidence="1" id="KW-0732">Signal</keyword>
<organism evidence="2 3">
    <name type="scientific">Apibacter mensalis</name>
    <dbReference type="NCBI Taxonomy" id="1586267"/>
    <lineage>
        <taxon>Bacteria</taxon>
        <taxon>Pseudomonadati</taxon>
        <taxon>Bacteroidota</taxon>
        <taxon>Flavobacteriia</taxon>
        <taxon>Flavobacteriales</taxon>
        <taxon>Weeksellaceae</taxon>
        <taxon>Apibacter</taxon>
    </lineage>
</organism>
<dbReference type="AlphaFoldDB" id="A0A0X3AR15"/>
<gene>
    <name evidence="2" type="ORF">Ga0061079_11142</name>
</gene>
<name>A0A0X3AR15_9FLAO</name>
<evidence type="ECO:0000313" key="2">
    <source>
        <dbReference type="EMBL" id="CVK16850.1"/>
    </source>
</evidence>
<dbReference type="RefSeq" id="WP_055426036.1">
    <property type="nucleotide sequence ID" value="NZ_FCOR01000011.1"/>
</dbReference>
<evidence type="ECO:0000256" key="1">
    <source>
        <dbReference type="SAM" id="SignalP"/>
    </source>
</evidence>
<protein>
    <submittedName>
        <fullName evidence="2">Uncharacterized protein</fullName>
    </submittedName>
</protein>
<dbReference type="EMBL" id="FCOR01000011">
    <property type="protein sequence ID" value="CVK16850.1"/>
    <property type="molecule type" value="Genomic_DNA"/>
</dbReference>
<evidence type="ECO:0000313" key="3">
    <source>
        <dbReference type="Proteomes" id="UP000182761"/>
    </source>
</evidence>
<dbReference type="Proteomes" id="UP000182761">
    <property type="component" value="Unassembled WGS sequence"/>
</dbReference>
<feature type="signal peptide" evidence="1">
    <location>
        <begin position="1"/>
        <end position="18"/>
    </location>
</feature>
<keyword evidence="3" id="KW-1185">Reference proteome</keyword>
<accession>A0A0X3AR15</accession>
<proteinExistence type="predicted"/>
<sequence>MKKLTILLFLYISFTCNAQDKNLTCLDFNRGEFRNINENSNLSSIIIRAGNRQLEVTNGVETYKKIEWLNDCDYTLFFSNKDAKKDNFKKFINKNGGIKVKTVKIEKNILYYNTYYFDGKKEVMGEGKLLKTSNHASFK</sequence>
<dbReference type="OrthoDB" id="1453516at2"/>